<reference evidence="1 2" key="2">
    <citation type="journal article" date="2021" name="Curr. Genet.">
        <title>Genetic response to nitrogen starvation in the aggressive Eucalyptus foliar pathogen Teratosphaeria destructans.</title>
        <authorList>
            <person name="Havenga M."/>
            <person name="Wingfield B.D."/>
            <person name="Wingfield M.J."/>
            <person name="Dreyer L.L."/>
            <person name="Roets F."/>
            <person name="Aylward J."/>
        </authorList>
    </citation>
    <scope>NUCLEOTIDE SEQUENCE [LARGE SCALE GENOMIC DNA]</scope>
    <source>
        <strain evidence="1">CMW44962</strain>
    </source>
</reference>
<evidence type="ECO:0000313" key="2">
    <source>
        <dbReference type="Proteomes" id="UP001138500"/>
    </source>
</evidence>
<comment type="caution">
    <text evidence="1">The sequence shown here is derived from an EMBL/GenBank/DDBJ whole genome shotgun (WGS) entry which is preliminary data.</text>
</comment>
<dbReference type="Proteomes" id="UP001138500">
    <property type="component" value="Unassembled WGS sequence"/>
</dbReference>
<evidence type="ECO:0000313" key="1">
    <source>
        <dbReference type="EMBL" id="KAH9826119.1"/>
    </source>
</evidence>
<organism evidence="1 2">
    <name type="scientific">Teratosphaeria destructans</name>
    <dbReference type="NCBI Taxonomy" id="418781"/>
    <lineage>
        <taxon>Eukaryota</taxon>
        <taxon>Fungi</taxon>
        <taxon>Dikarya</taxon>
        <taxon>Ascomycota</taxon>
        <taxon>Pezizomycotina</taxon>
        <taxon>Dothideomycetes</taxon>
        <taxon>Dothideomycetidae</taxon>
        <taxon>Mycosphaerellales</taxon>
        <taxon>Teratosphaeriaceae</taxon>
        <taxon>Teratosphaeria</taxon>
    </lineage>
</organism>
<dbReference type="EMBL" id="RIBY02002034">
    <property type="protein sequence ID" value="KAH9826119.1"/>
    <property type="molecule type" value="Genomic_DNA"/>
</dbReference>
<gene>
    <name evidence="1" type="ORF">Tdes44962_MAKER03772</name>
</gene>
<accession>A0A9W7W1B1</accession>
<evidence type="ECO:0008006" key="3">
    <source>
        <dbReference type="Google" id="ProtNLM"/>
    </source>
</evidence>
<dbReference type="OrthoDB" id="3943580at2759"/>
<protein>
    <recommendedName>
        <fullName evidence="3">F-box domain-containing protein</fullName>
    </recommendedName>
</protein>
<proteinExistence type="predicted"/>
<sequence length="173" mass="19666">MTFLQDELWLHIIEYCEPKHAWLSLKRVNQQTAACVVQHFAEAVLPDIEVCLQIALPTYDIRQRLQGQAVFCYDKSSSAITLRARIFSFDLAGTQPASYQTHFEPRWKAMIERPNGSLDENPRWHVKYGGRAVRLRLKGPVAQISPPDVQTGAPVPRLSFEWPAVLSSFFLAG</sequence>
<keyword evidence="2" id="KW-1185">Reference proteome</keyword>
<dbReference type="AlphaFoldDB" id="A0A9W7W1B1"/>
<name>A0A9W7W1B1_9PEZI</name>
<reference evidence="1 2" key="1">
    <citation type="journal article" date="2018" name="IMA Fungus">
        <title>IMA Genome-F 10: Nine draft genome sequences of Claviceps purpurea s.lat., including C. arundinis, C. humidiphila, and C. cf. spartinae, pseudomolecules for the pitch canker pathogen Fusarium circinatum, draft genome of Davidsoniella eucalypti, Grosmannia galeiformis, Quambalaria eucalypti, and Teratosphaeria destructans.</title>
        <authorList>
            <person name="Wingfield B.D."/>
            <person name="Liu M."/>
            <person name="Nguyen H.D."/>
            <person name="Lane F.A."/>
            <person name="Morgan S.W."/>
            <person name="De Vos L."/>
            <person name="Wilken P.M."/>
            <person name="Duong T.A."/>
            <person name="Aylward J."/>
            <person name="Coetzee M.P."/>
            <person name="Dadej K."/>
            <person name="De Beer Z.W."/>
            <person name="Findlay W."/>
            <person name="Havenga M."/>
            <person name="Kolarik M."/>
            <person name="Menzies J.G."/>
            <person name="Naidoo K."/>
            <person name="Pochopski O."/>
            <person name="Shoukouhi P."/>
            <person name="Santana Q.C."/>
            <person name="Seifert K.A."/>
            <person name="Soal N."/>
            <person name="Steenkamp E.T."/>
            <person name="Tatham C.T."/>
            <person name="van der Nest M.A."/>
            <person name="Wingfield M.J."/>
        </authorList>
    </citation>
    <scope>NUCLEOTIDE SEQUENCE [LARGE SCALE GENOMIC DNA]</scope>
    <source>
        <strain evidence="1">CMW44962</strain>
    </source>
</reference>